<organism evidence="1 2">
    <name type="scientific">Teladorsagia circumcincta</name>
    <name type="common">Brown stomach worm</name>
    <name type="synonym">Ostertagia circumcincta</name>
    <dbReference type="NCBI Taxonomy" id="45464"/>
    <lineage>
        <taxon>Eukaryota</taxon>
        <taxon>Metazoa</taxon>
        <taxon>Ecdysozoa</taxon>
        <taxon>Nematoda</taxon>
        <taxon>Chromadorea</taxon>
        <taxon>Rhabditida</taxon>
        <taxon>Rhabditina</taxon>
        <taxon>Rhabditomorpha</taxon>
        <taxon>Strongyloidea</taxon>
        <taxon>Trichostrongylidae</taxon>
        <taxon>Teladorsagia</taxon>
    </lineage>
</organism>
<name>A0A2G9T8R4_TELCI</name>
<evidence type="ECO:0000313" key="2">
    <source>
        <dbReference type="Proteomes" id="UP000230423"/>
    </source>
</evidence>
<reference evidence="1 2" key="1">
    <citation type="submission" date="2015-09" db="EMBL/GenBank/DDBJ databases">
        <title>Draft genome of the parasitic nematode Teladorsagia circumcincta isolate WARC Sus (inbred).</title>
        <authorList>
            <person name="Mitreva M."/>
        </authorList>
    </citation>
    <scope>NUCLEOTIDE SEQUENCE [LARGE SCALE GENOMIC DNA]</scope>
    <source>
        <strain evidence="1 2">S</strain>
    </source>
</reference>
<evidence type="ECO:0008006" key="3">
    <source>
        <dbReference type="Google" id="ProtNLM"/>
    </source>
</evidence>
<protein>
    <recommendedName>
        <fullName evidence="3">Protein kinase domain-containing protein</fullName>
    </recommendedName>
</protein>
<keyword evidence="2" id="KW-1185">Reference proteome</keyword>
<accession>A0A2G9T8R4</accession>
<dbReference type="EMBL" id="KZ403800">
    <property type="protein sequence ID" value="PIO53952.1"/>
    <property type="molecule type" value="Genomic_DNA"/>
</dbReference>
<gene>
    <name evidence="1" type="ORF">TELCIR_24696</name>
</gene>
<evidence type="ECO:0000313" key="1">
    <source>
        <dbReference type="EMBL" id="PIO53952.1"/>
    </source>
</evidence>
<dbReference type="AlphaFoldDB" id="A0A2G9T8R4"/>
<proteinExistence type="predicted"/>
<dbReference type="OrthoDB" id="192887at2759"/>
<dbReference type="Gene3D" id="1.10.510.10">
    <property type="entry name" value="Transferase(Phosphotransferase) domain 1"/>
    <property type="match status" value="1"/>
</dbReference>
<sequence length="76" mass="8932">MKARAFLARLPQRVKQPWSTLYPEADTHALDLLDKLLTFNPQKRLVTIEFILLHSEEESINEEKWCGRNFICAECD</sequence>
<dbReference type="Proteomes" id="UP000230423">
    <property type="component" value="Unassembled WGS sequence"/>
</dbReference>